<evidence type="ECO:0000313" key="5">
    <source>
        <dbReference type="Proteomes" id="UP000642107"/>
    </source>
</evidence>
<keyword evidence="2" id="KW-0812">Transmembrane</keyword>
<protein>
    <submittedName>
        <fullName evidence="4">ComEA family DNA-binding protein</fullName>
    </submittedName>
</protein>
<dbReference type="PANTHER" id="PTHR21180">
    <property type="entry name" value="ENDONUCLEASE/EXONUCLEASE/PHOSPHATASE FAMILY DOMAIN-CONTAINING PROTEIN 1"/>
    <property type="match status" value="1"/>
</dbReference>
<feature type="domain" description="Helix-hairpin-helix DNA-binding motif class 1" evidence="3">
    <location>
        <begin position="256"/>
        <end position="275"/>
    </location>
</feature>
<dbReference type="Proteomes" id="UP000642107">
    <property type="component" value="Unassembled WGS sequence"/>
</dbReference>
<sequence length="279" mass="28045">MHAPDTDPDRRAATIPDDGDPPGASFPDPPDPDDVAALRARLVAGRTGRTPRPQPADHLDPGEPVARGRTAWAVTARSVVVGVVVVAVLAAALVVRALGSTPGEVMPLPAAGPAALSPDSSPAGPSDEHAGPTPSPASVQGLVVHVVGRVARPGVVTLAAGARVADAVEAAGGLRRDADVTHVNLARPVADGEQILVPRRGEDPPPPSPGTSAAPGKVDLNVADVAALDALPGIGPVLAQRIVDHREQHGPFPDVASLSDVPGIGPALERRLADLVTVG</sequence>
<dbReference type="SUPFAM" id="SSF47781">
    <property type="entry name" value="RuvA domain 2-like"/>
    <property type="match status" value="1"/>
</dbReference>
<dbReference type="Gene3D" id="3.10.560.10">
    <property type="entry name" value="Outer membrane lipoprotein wza domain like"/>
    <property type="match status" value="1"/>
</dbReference>
<keyword evidence="5" id="KW-1185">Reference proteome</keyword>
<dbReference type="Gene3D" id="1.10.150.320">
    <property type="entry name" value="Photosystem II 12 kDa extrinsic protein"/>
    <property type="match status" value="1"/>
</dbReference>
<dbReference type="InterPro" id="IPR010994">
    <property type="entry name" value="RuvA_2-like"/>
</dbReference>
<accession>A0ABR9DSJ0</accession>
<feature type="domain" description="Helix-hairpin-helix DNA-binding motif class 1" evidence="3">
    <location>
        <begin position="226"/>
        <end position="245"/>
    </location>
</feature>
<feature type="compositionally biased region" description="Low complexity" evidence="1">
    <location>
        <begin position="109"/>
        <end position="125"/>
    </location>
</feature>
<evidence type="ECO:0000259" key="3">
    <source>
        <dbReference type="SMART" id="SM00278"/>
    </source>
</evidence>
<feature type="transmembrane region" description="Helical" evidence="2">
    <location>
        <begin position="79"/>
        <end position="99"/>
    </location>
</feature>
<keyword evidence="2" id="KW-0472">Membrane</keyword>
<dbReference type="Pfam" id="PF10531">
    <property type="entry name" value="SLBB"/>
    <property type="match status" value="1"/>
</dbReference>
<dbReference type="InterPro" id="IPR051675">
    <property type="entry name" value="Endo/Exo/Phosphatase_dom_1"/>
</dbReference>
<feature type="region of interest" description="Disordered" evidence="1">
    <location>
        <begin position="109"/>
        <end position="137"/>
    </location>
</feature>
<organism evidence="4 5">
    <name type="scientific">Flavimobilis rhizosphaerae</name>
    <dbReference type="NCBI Taxonomy" id="2775421"/>
    <lineage>
        <taxon>Bacteria</taxon>
        <taxon>Bacillati</taxon>
        <taxon>Actinomycetota</taxon>
        <taxon>Actinomycetes</taxon>
        <taxon>Micrococcales</taxon>
        <taxon>Jonesiaceae</taxon>
        <taxon>Flavimobilis</taxon>
    </lineage>
</organism>
<keyword evidence="4" id="KW-0238">DNA-binding</keyword>
<dbReference type="SMART" id="SM00278">
    <property type="entry name" value="HhH1"/>
    <property type="match status" value="2"/>
</dbReference>
<feature type="compositionally biased region" description="Basic and acidic residues" evidence="1">
    <location>
        <begin position="1"/>
        <end position="12"/>
    </location>
</feature>
<dbReference type="Pfam" id="PF12836">
    <property type="entry name" value="HHH_3"/>
    <property type="match status" value="1"/>
</dbReference>
<dbReference type="InterPro" id="IPR019554">
    <property type="entry name" value="Soluble_ligand-bd"/>
</dbReference>
<gene>
    <name evidence="4" type="ORF">IGS67_11525</name>
</gene>
<keyword evidence="2" id="KW-1133">Transmembrane helix</keyword>
<dbReference type="InterPro" id="IPR003583">
    <property type="entry name" value="Hlx-hairpin-Hlx_DNA-bd_motif"/>
</dbReference>
<evidence type="ECO:0000256" key="2">
    <source>
        <dbReference type="SAM" id="Phobius"/>
    </source>
</evidence>
<name>A0ABR9DSJ0_9MICO</name>
<feature type="compositionally biased region" description="Low complexity" evidence="1">
    <location>
        <begin position="35"/>
        <end position="50"/>
    </location>
</feature>
<dbReference type="GO" id="GO:0003677">
    <property type="term" value="F:DNA binding"/>
    <property type="evidence" value="ECO:0007669"/>
    <property type="project" value="UniProtKB-KW"/>
</dbReference>
<feature type="region of interest" description="Disordered" evidence="1">
    <location>
        <begin position="197"/>
        <end position="216"/>
    </location>
</feature>
<dbReference type="PANTHER" id="PTHR21180:SF32">
    <property type="entry name" value="ENDONUCLEASE_EXONUCLEASE_PHOSPHATASE FAMILY DOMAIN-CONTAINING PROTEIN 1"/>
    <property type="match status" value="1"/>
</dbReference>
<proteinExistence type="predicted"/>
<reference evidence="4 5" key="1">
    <citation type="submission" date="2020-09" db="EMBL/GenBank/DDBJ databases">
        <title>Flavimobilis rhizosphaerae sp. nov., isolated from rhizosphere soil of Spartina alterniflora.</title>
        <authorList>
            <person name="Hanqin C."/>
        </authorList>
    </citation>
    <scope>NUCLEOTIDE SEQUENCE [LARGE SCALE GENOMIC DNA]</scope>
    <source>
        <strain evidence="4 5">GY 10621</strain>
    </source>
</reference>
<evidence type="ECO:0000256" key="1">
    <source>
        <dbReference type="SAM" id="MobiDB-lite"/>
    </source>
</evidence>
<evidence type="ECO:0000313" key="4">
    <source>
        <dbReference type="EMBL" id="MBD9700113.1"/>
    </source>
</evidence>
<feature type="region of interest" description="Disordered" evidence="1">
    <location>
        <begin position="1"/>
        <end position="64"/>
    </location>
</feature>
<dbReference type="EMBL" id="JACZDF010000006">
    <property type="protein sequence ID" value="MBD9700113.1"/>
    <property type="molecule type" value="Genomic_DNA"/>
</dbReference>
<dbReference type="RefSeq" id="WP_192281130.1">
    <property type="nucleotide sequence ID" value="NZ_JACZDF010000006.1"/>
</dbReference>
<comment type="caution">
    <text evidence="4">The sequence shown here is derived from an EMBL/GenBank/DDBJ whole genome shotgun (WGS) entry which is preliminary data.</text>
</comment>